<gene>
    <name evidence="2" type="ORF">HZS61_007579</name>
</gene>
<evidence type="ECO:0000313" key="3">
    <source>
        <dbReference type="Proteomes" id="UP000593570"/>
    </source>
</evidence>
<sequence>MPTYTASSIVTLIILSANTSAILILRIFAPSHLRIFAPSHLRIFAPSHLRIFASSHLRIFASSHLRTFAPSHLRTFAPSHLRTFAPSHLRIFGVIYRSGYRPMLTKSRSGCRECRFRKVKVPVTKFNPFVQIAVDDMSASSPAIGLRIHMAK</sequence>
<keyword evidence="1" id="KW-0812">Transmembrane</keyword>
<name>A0A8H6G7I8_FUSOX</name>
<dbReference type="AlphaFoldDB" id="A0A8H6G7I8"/>
<protein>
    <submittedName>
        <fullName evidence="2">Uncharacterized protein</fullName>
    </submittedName>
</protein>
<keyword evidence="1" id="KW-0472">Membrane</keyword>
<dbReference type="Proteomes" id="UP000593570">
    <property type="component" value="Unassembled WGS sequence"/>
</dbReference>
<feature type="transmembrane region" description="Helical" evidence="1">
    <location>
        <begin position="6"/>
        <end position="29"/>
    </location>
</feature>
<keyword evidence="1" id="KW-1133">Transmembrane helix</keyword>
<evidence type="ECO:0000313" key="2">
    <source>
        <dbReference type="EMBL" id="KAF6512773.1"/>
    </source>
</evidence>
<reference evidence="2 3" key="1">
    <citation type="journal article" date="2020" name="bioRxiv">
        <title>A chromosome-scale genome assembly for the Fusarium oxysporum strain Fo5176 to establish a model Arabidopsis-fungal pathosystem.</title>
        <authorList>
            <person name="Fokkens L."/>
            <person name="Guo L."/>
            <person name="Dora S."/>
            <person name="Wang B."/>
            <person name="Ye K."/>
            <person name="Sanchez-Rodriguez C."/>
            <person name="Croll D."/>
        </authorList>
    </citation>
    <scope>NUCLEOTIDE SEQUENCE [LARGE SCALE GENOMIC DNA]</scope>
    <source>
        <strain evidence="2 3">Fo5176</strain>
    </source>
</reference>
<organism evidence="2 3">
    <name type="scientific">Fusarium oxysporum f. sp. conglutinans</name>
    <dbReference type="NCBI Taxonomy" id="100902"/>
    <lineage>
        <taxon>Eukaryota</taxon>
        <taxon>Fungi</taxon>
        <taxon>Dikarya</taxon>
        <taxon>Ascomycota</taxon>
        <taxon>Pezizomycotina</taxon>
        <taxon>Sordariomycetes</taxon>
        <taxon>Hypocreomycetidae</taxon>
        <taxon>Hypocreales</taxon>
        <taxon>Nectriaceae</taxon>
        <taxon>Fusarium</taxon>
        <taxon>Fusarium oxysporum species complex</taxon>
    </lineage>
</organism>
<accession>A0A8H6G7I8</accession>
<comment type="caution">
    <text evidence="2">The sequence shown here is derived from an EMBL/GenBank/DDBJ whole genome shotgun (WGS) entry which is preliminary data.</text>
</comment>
<proteinExistence type="predicted"/>
<evidence type="ECO:0000256" key="1">
    <source>
        <dbReference type="SAM" id="Phobius"/>
    </source>
</evidence>
<dbReference type="EMBL" id="JACDXP010000019">
    <property type="protein sequence ID" value="KAF6512773.1"/>
    <property type="molecule type" value="Genomic_DNA"/>
</dbReference>